<evidence type="ECO:0000256" key="3">
    <source>
        <dbReference type="ARBA" id="ARBA00022630"/>
    </source>
</evidence>
<dbReference type="InterPro" id="IPR050260">
    <property type="entry name" value="FAD-bd_OxRdtase"/>
</dbReference>
<feature type="domain" description="FAD/NAD(P)-binding" evidence="5">
    <location>
        <begin position="4"/>
        <end position="204"/>
    </location>
</feature>
<dbReference type="eggNOG" id="COG1251">
    <property type="taxonomic scope" value="Bacteria"/>
</dbReference>
<dbReference type="Proteomes" id="UP000009340">
    <property type="component" value="Unassembled WGS sequence"/>
</dbReference>
<dbReference type="Pfam" id="PF07992">
    <property type="entry name" value="Pyr_redox_2"/>
    <property type="match status" value="1"/>
</dbReference>
<dbReference type="GO" id="GO:0008942">
    <property type="term" value="F:nitrite reductase [NAD(P)H] activity"/>
    <property type="evidence" value="ECO:0007669"/>
    <property type="project" value="UniProtKB-EC"/>
</dbReference>
<keyword evidence="3" id="KW-0285">Flavoprotein</keyword>
<evidence type="ECO:0000256" key="1">
    <source>
        <dbReference type="ARBA" id="ARBA00001974"/>
    </source>
</evidence>
<dbReference type="PRINTS" id="PR00368">
    <property type="entry name" value="FADPNR"/>
</dbReference>
<sequence>MAQRLVIIGNGMAAVRLVEQLLARAPARFAITLIGDEPQPAYNRILLSPVLAGEKPAAQTQLHDESWYSRYGVTLLTGERAQAVDLIARTVTTATRTLGWDELVFATGSTPFIPPIEGSALGHVHAFRTLADVDAILATPGPTVVLGGGLLGVEAAAALARQGADVTLIHRHPWLMEQQLDAQAGALLGESLTRAVSALSPTVVSRASRQMPSRCPMAAPLPPHGW</sequence>
<dbReference type="PANTHER" id="PTHR43429:SF3">
    <property type="entry name" value="NITRITE REDUCTASE [NAD(P)H]"/>
    <property type="match status" value="1"/>
</dbReference>
<evidence type="ECO:0000256" key="2">
    <source>
        <dbReference type="ARBA" id="ARBA00006442"/>
    </source>
</evidence>
<comment type="similarity">
    <text evidence="2">Belongs to the FAD-dependent oxidoreductase family.</text>
</comment>
<evidence type="ECO:0000259" key="5">
    <source>
        <dbReference type="Pfam" id="PF07992"/>
    </source>
</evidence>
<name>K8A3S9_9ENTR</name>
<organism evidence="6 7">
    <name type="scientific">Cronobacter condimenti 1330</name>
    <dbReference type="NCBI Taxonomy" id="1073999"/>
    <lineage>
        <taxon>Bacteria</taxon>
        <taxon>Pseudomonadati</taxon>
        <taxon>Pseudomonadota</taxon>
        <taxon>Gammaproteobacteria</taxon>
        <taxon>Enterobacterales</taxon>
        <taxon>Enterobacteriaceae</taxon>
        <taxon>Cronobacter</taxon>
    </lineage>
</organism>
<evidence type="ECO:0000256" key="4">
    <source>
        <dbReference type="ARBA" id="ARBA00022827"/>
    </source>
</evidence>
<proteinExistence type="inferred from homology"/>
<evidence type="ECO:0000313" key="6">
    <source>
        <dbReference type="EMBL" id="CCJ74225.1"/>
    </source>
</evidence>
<comment type="cofactor">
    <cofactor evidence="1">
        <name>FAD</name>
        <dbReference type="ChEBI" id="CHEBI:57692"/>
    </cofactor>
</comment>
<dbReference type="AlphaFoldDB" id="K8A3S9"/>
<dbReference type="Gene3D" id="3.50.50.60">
    <property type="entry name" value="FAD/NAD(P)-binding domain"/>
    <property type="match status" value="2"/>
</dbReference>
<protein>
    <submittedName>
        <fullName evidence="6">Nitrite reductase [NAD(P)H] large subunit</fullName>
        <ecNumber evidence="6">1.7.1.4</ecNumber>
    </submittedName>
</protein>
<evidence type="ECO:0000313" key="7">
    <source>
        <dbReference type="Proteomes" id="UP000009340"/>
    </source>
</evidence>
<keyword evidence="4" id="KW-0274">FAD</keyword>
<dbReference type="PANTHER" id="PTHR43429">
    <property type="entry name" value="PYRIDINE NUCLEOTIDE-DISULFIDE OXIDOREDUCTASE DOMAIN-CONTAINING"/>
    <property type="match status" value="1"/>
</dbReference>
<comment type="caution">
    <text evidence="6">The sequence shown here is derived from an EMBL/GenBank/DDBJ whole genome shotgun (WGS) entry which is preliminary data.</text>
</comment>
<accession>K8A3S9</accession>
<gene>
    <name evidence="6" type="ORF">BN137_3622</name>
</gene>
<dbReference type="SUPFAM" id="SSF51905">
    <property type="entry name" value="FAD/NAD(P)-binding domain"/>
    <property type="match status" value="1"/>
</dbReference>
<dbReference type="InterPro" id="IPR036188">
    <property type="entry name" value="FAD/NAD-bd_sf"/>
</dbReference>
<reference evidence="6" key="1">
    <citation type="submission" date="2012-07" db="EMBL/GenBank/DDBJ databases">
        <authorList>
            <person name="Cummings C."/>
        </authorList>
    </citation>
    <scope>NUCLEOTIDE SEQUENCE</scope>
    <source>
        <strain evidence="6">1330</strain>
    </source>
</reference>
<dbReference type="InterPro" id="IPR023753">
    <property type="entry name" value="FAD/NAD-binding_dom"/>
</dbReference>
<dbReference type="EC" id="1.7.1.4" evidence="6"/>
<dbReference type="EMBL" id="CAKW01000130">
    <property type="protein sequence ID" value="CCJ74225.1"/>
    <property type="molecule type" value="Genomic_DNA"/>
</dbReference>
<keyword evidence="6" id="KW-0560">Oxidoreductase</keyword>